<feature type="transmembrane region" description="Helical" evidence="4">
    <location>
        <begin position="371"/>
        <end position="391"/>
    </location>
</feature>
<dbReference type="InterPro" id="IPR052346">
    <property type="entry name" value="O-mannosyl-transferase_TMTC"/>
</dbReference>
<feature type="transmembrane region" description="Helical" evidence="4">
    <location>
        <begin position="288"/>
        <end position="306"/>
    </location>
</feature>
<dbReference type="Proteomes" id="UP000285961">
    <property type="component" value="Unassembled WGS sequence"/>
</dbReference>
<dbReference type="SUPFAM" id="SSF48452">
    <property type="entry name" value="TPR-like"/>
    <property type="match status" value="1"/>
</dbReference>
<evidence type="ECO:0000256" key="1">
    <source>
        <dbReference type="ARBA" id="ARBA00022737"/>
    </source>
</evidence>
<feature type="transmembrane region" description="Helical" evidence="4">
    <location>
        <begin position="108"/>
        <end position="124"/>
    </location>
</feature>
<keyword evidence="4" id="KW-0812">Transmembrane</keyword>
<gene>
    <name evidence="6" type="ORF">C4532_08200</name>
</gene>
<evidence type="ECO:0000256" key="2">
    <source>
        <dbReference type="ARBA" id="ARBA00022803"/>
    </source>
</evidence>
<dbReference type="PROSITE" id="PS50005">
    <property type="entry name" value="TPR"/>
    <property type="match status" value="4"/>
</dbReference>
<feature type="transmembrane region" description="Helical" evidence="4">
    <location>
        <begin position="249"/>
        <end position="268"/>
    </location>
</feature>
<feature type="domain" description="Glycosyltransferase RgtA/B/C/D-like" evidence="5">
    <location>
        <begin position="70"/>
        <end position="207"/>
    </location>
</feature>
<dbReference type="PROSITE" id="PS50293">
    <property type="entry name" value="TPR_REGION"/>
    <property type="match status" value="1"/>
</dbReference>
<name>A0A419EZZ7_9BACT</name>
<dbReference type="Gene3D" id="1.25.40.10">
    <property type="entry name" value="Tetratricopeptide repeat domain"/>
    <property type="match status" value="1"/>
</dbReference>
<proteinExistence type="predicted"/>
<keyword evidence="4" id="KW-0472">Membrane</keyword>
<keyword evidence="1" id="KW-0677">Repeat</keyword>
<feature type="transmembrane region" description="Helical" evidence="4">
    <location>
        <begin position="161"/>
        <end position="187"/>
    </location>
</feature>
<feature type="transmembrane region" description="Helical" evidence="4">
    <location>
        <begin position="80"/>
        <end position="101"/>
    </location>
</feature>
<evidence type="ECO:0000313" key="6">
    <source>
        <dbReference type="EMBL" id="RJP71117.1"/>
    </source>
</evidence>
<feature type="repeat" description="TPR" evidence="3">
    <location>
        <begin position="517"/>
        <end position="550"/>
    </location>
</feature>
<feature type="repeat" description="TPR" evidence="3">
    <location>
        <begin position="483"/>
        <end position="516"/>
    </location>
</feature>
<feature type="repeat" description="TPR" evidence="3">
    <location>
        <begin position="415"/>
        <end position="448"/>
    </location>
</feature>
<evidence type="ECO:0000256" key="4">
    <source>
        <dbReference type="SAM" id="Phobius"/>
    </source>
</evidence>
<comment type="caution">
    <text evidence="6">The sequence shown here is derived from an EMBL/GenBank/DDBJ whole genome shotgun (WGS) entry which is preliminary data.</text>
</comment>
<keyword evidence="2 3" id="KW-0802">TPR repeat</keyword>
<feature type="transmembrane region" description="Helical" evidence="4">
    <location>
        <begin position="313"/>
        <end position="334"/>
    </location>
</feature>
<dbReference type="InterPro" id="IPR019734">
    <property type="entry name" value="TPR_rpt"/>
</dbReference>
<dbReference type="InterPro" id="IPR038731">
    <property type="entry name" value="RgtA/B/C-like"/>
</dbReference>
<dbReference type="PANTHER" id="PTHR44227">
    <property type="match status" value="1"/>
</dbReference>
<dbReference type="Pfam" id="PF13231">
    <property type="entry name" value="PMT_2"/>
    <property type="match status" value="1"/>
</dbReference>
<dbReference type="EMBL" id="QZKI01000062">
    <property type="protein sequence ID" value="RJP71117.1"/>
    <property type="molecule type" value="Genomic_DNA"/>
</dbReference>
<sequence length="600" mass="67451">MRKTPLLLLIIVAILPYTNTLKNEFVGYDDQNLIQHSREIRSLAPGNIAHMFVPRTRGNYQPIRTLSYALDYALWGARPFGFHLTNILLHALTVVGVWLLVRRLLPEPVPFLAALIFAVHPIHVESVTWMSARKDVLALAFFLFAILSYEKSERNGTWPYVASILLTALALLSKLTAVSLPLCILLHEICRDGWPRVGGFARKLVRLTPHVLLVFLVVALNFAHSGATSSHGDALASLERTSSALAQDIRLSMPLVVCRYIGLLLAPYGLVTHYDVARVSRIADPRALLPIVILSALIISGVVCFFKGRKTQAFGIGWFFITLLPASNIIPTASMMNDRYMHMPSIGFSILLAMALAYPARTMRRKSEGSAWPLTIMPVILVVLLLSTLTIRRNTDWRNTETLFSRTLRINSRSVDARLALGAIYGETRDYDSAIKMYRDALEVDPGNYRVLYNLGVAYTKKGWFHQAIKALEDSRAANPDFIPTRFNLALAYHEQGQYQQAIAEHREVLRINPRRAASHGDLGRIYLKMGQTDLALMELNEALDIQPNLTPALIDRARLFMQQDWRAEAEKDIQRLESLGVNVQSLRSQLQHTNNANTK</sequence>
<evidence type="ECO:0000313" key="7">
    <source>
        <dbReference type="Proteomes" id="UP000285961"/>
    </source>
</evidence>
<feature type="repeat" description="TPR" evidence="3">
    <location>
        <begin position="449"/>
        <end position="482"/>
    </location>
</feature>
<protein>
    <submittedName>
        <fullName evidence="6">Tetratricopeptide repeat protein</fullName>
    </submittedName>
</protein>
<accession>A0A419EZZ7</accession>
<feature type="transmembrane region" description="Helical" evidence="4">
    <location>
        <begin position="340"/>
        <end position="359"/>
    </location>
</feature>
<evidence type="ECO:0000256" key="3">
    <source>
        <dbReference type="PROSITE-ProRule" id="PRU00339"/>
    </source>
</evidence>
<dbReference type="InterPro" id="IPR011990">
    <property type="entry name" value="TPR-like_helical_dom_sf"/>
</dbReference>
<keyword evidence="4" id="KW-1133">Transmembrane helix</keyword>
<dbReference type="Pfam" id="PF13424">
    <property type="entry name" value="TPR_12"/>
    <property type="match status" value="1"/>
</dbReference>
<dbReference type="AlphaFoldDB" id="A0A419EZZ7"/>
<dbReference type="SMART" id="SM00028">
    <property type="entry name" value="TPR"/>
    <property type="match status" value="4"/>
</dbReference>
<dbReference type="PANTHER" id="PTHR44227:SF3">
    <property type="entry name" value="PROTEIN O-MANNOSYL-TRANSFERASE TMTC4"/>
    <property type="match status" value="1"/>
</dbReference>
<organism evidence="6 7">
    <name type="scientific">Candidatus Abyssobacteria bacterium SURF_17</name>
    <dbReference type="NCBI Taxonomy" id="2093361"/>
    <lineage>
        <taxon>Bacteria</taxon>
        <taxon>Pseudomonadati</taxon>
        <taxon>Candidatus Hydrogenedentota</taxon>
        <taxon>Candidatus Abyssobacteria</taxon>
    </lineage>
</organism>
<evidence type="ECO:0000259" key="5">
    <source>
        <dbReference type="Pfam" id="PF13231"/>
    </source>
</evidence>
<dbReference type="Pfam" id="PF14559">
    <property type="entry name" value="TPR_19"/>
    <property type="match status" value="1"/>
</dbReference>
<reference evidence="6 7" key="1">
    <citation type="journal article" date="2017" name="ISME J.">
        <title>Energy and carbon metabolisms in a deep terrestrial subsurface fluid microbial community.</title>
        <authorList>
            <person name="Momper L."/>
            <person name="Jungbluth S.P."/>
            <person name="Lee M.D."/>
            <person name="Amend J.P."/>
        </authorList>
    </citation>
    <scope>NUCLEOTIDE SEQUENCE [LARGE SCALE GENOMIC DNA]</scope>
    <source>
        <strain evidence="6">SURF_17</strain>
    </source>
</reference>